<dbReference type="Gene3D" id="1.25.10.10">
    <property type="entry name" value="Leucine-rich Repeat Variant"/>
    <property type="match status" value="4"/>
</dbReference>
<comment type="catalytic activity">
    <reaction evidence="1">
        <text>S-ubiquitinyl-[E2 ubiquitin-conjugating enzyme]-L-cysteine + [acceptor protein]-L-lysine = [E2 ubiquitin-conjugating enzyme]-L-cysteine + N(6)-ubiquitinyl-[acceptor protein]-L-lysine.</text>
        <dbReference type="EC" id="2.3.2.27"/>
    </reaction>
</comment>
<comment type="caution">
    <text evidence="9">The sequence shown here is derived from an EMBL/GenBank/DDBJ whole genome shotgun (WGS) entry which is preliminary data.</text>
</comment>
<keyword evidence="4" id="KW-0808">Transferase</keyword>
<dbReference type="Gene3D" id="3.30.40.10">
    <property type="entry name" value="Zinc/RING finger domain, C3HC4 (zinc finger)"/>
    <property type="match status" value="1"/>
</dbReference>
<dbReference type="InterPro" id="IPR003613">
    <property type="entry name" value="Ubox_domain"/>
</dbReference>
<proteinExistence type="predicted"/>
<organism evidence="9 10">
    <name type="scientific">Salvia divinorum</name>
    <name type="common">Maria pastora</name>
    <name type="synonym">Diviner's sage</name>
    <dbReference type="NCBI Taxonomy" id="28513"/>
    <lineage>
        <taxon>Eukaryota</taxon>
        <taxon>Viridiplantae</taxon>
        <taxon>Streptophyta</taxon>
        <taxon>Embryophyta</taxon>
        <taxon>Tracheophyta</taxon>
        <taxon>Spermatophyta</taxon>
        <taxon>Magnoliopsida</taxon>
        <taxon>eudicotyledons</taxon>
        <taxon>Gunneridae</taxon>
        <taxon>Pentapetalae</taxon>
        <taxon>asterids</taxon>
        <taxon>lamiids</taxon>
        <taxon>Lamiales</taxon>
        <taxon>Lamiaceae</taxon>
        <taxon>Nepetoideae</taxon>
        <taxon>Mentheae</taxon>
        <taxon>Salviinae</taxon>
        <taxon>Salvia</taxon>
        <taxon>Salvia subgen. Calosphace</taxon>
    </lineage>
</organism>
<evidence type="ECO:0000313" key="10">
    <source>
        <dbReference type="Proteomes" id="UP001567538"/>
    </source>
</evidence>
<evidence type="ECO:0000256" key="3">
    <source>
        <dbReference type="ARBA" id="ARBA00012483"/>
    </source>
</evidence>
<dbReference type="GO" id="GO:0061630">
    <property type="term" value="F:ubiquitin protein ligase activity"/>
    <property type="evidence" value="ECO:0007669"/>
    <property type="project" value="UniProtKB-EC"/>
</dbReference>
<dbReference type="Pfam" id="PF04564">
    <property type="entry name" value="U-box"/>
    <property type="match status" value="1"/>
</dbReference>
<dbReference type="PROSITE" id="PS50176">
    <property type="entry name" value="ARM_REPEAT"/>
    <property type="match status" value="2"/>
</dbReference>
<dbReference type="InterPro" id="IPR000225">
    <property type="entry name" value="Armadillo"/>
</dbReference>
<name>A0ABD1FYT9_SALDI</name>
<dbReference type="SUPFAM" id="SSF48371">
    <property type="entry name" value="ARM repeat"/>
    <property type="match status" value="2"/>
</dbReference>
<dbReference type="PANTHER" id="PTHR45958:SF15">
    <property type="entry name" value="RING-TYPE E3 UBIQUITIN TRANSFERASE"/>
    <property type="match status" value="1"/>
</dbReference>
<accession>A0ABD1FYT9</accession>
<dbReference type="AlphaFoldDB" id="A0ABD1FYT9"/>
<dbReference type="InterPro" id="IPR052608">
    <property type="entry name" value="U-box_domain_protein"/>
</dbReference>
<dbReference type="InterPro" id="IPR036537">
    <property type="entry name" value="Adaptor_Cbl_N_dom_sf"/>
</dbReference>
<dbReference type="Proteomes" id="UP001567538">
    <property type="component" value="Unassembled WGS sequence"/>
</dbReference>
<evidence type="ECO:0000256" key="5">
    <source>
        <dbReference type="ARBA" id="ARBA00022737"/>
    </source>
</evidence>
<dbReference type="PROSITE" id="PS51698">
    <property type="entry name" value="U_BOX"/>
    <property type="match status" value="1"/>
</dbReference>
<dbReference type="InterPro" id="IPR059179">
    <property type="entry name" value="MLKL-like_MCAfunc"/>
</dbReference>
<dbReference type="InterPro" id="IPR013083">
    <property type="entry name" value="Znf_RING/FYVE/PHD"/>
</dbReference>
<evidence type="ECO:0000313" key="9">
    <source>
        <dbReference type="EMBL" id="KAL1536108.1"/>
    </source>
</evidence>
<feature type="repeat" description="ARM" evidence="6">
    <location>
        <begin position="721"/>
        <end position="749"/>
    </location>
</feature>
<dbReference type="EMBL" id="JBEAFC010000011">
    <property type="protein sequence ID" value="KAL1536108.1"/>
    <property type="molecule type" value="Genomic_DNA"/>
</dbReference>
<dbReference type="InterPro" id="IPR011989">
    <property type="entry name" value="ARM-like"/>
</dbReference>
<keyword evidence="7" id="KW-0175">Coiled coil</keyword>
<evidence type="ECO:0000256" key="6">
    <source>
        <dbReference type="PROSITE-ProRule" id="PRU00259"/>
    </source>
</evidence>
<keyword evidence="10" id="KW-1185">Reference proteome</keyword>
<dbReference type="SMART" id="SM00504">
    <property type="entry name" value="Ubox"/>
    <property type="match status" value="1"/>
</dbReference>
<protein>
    <recommendedName>
        <fullName evidence="3">RING-type E3 ubiquitin transferase</fullName>
        <ecNumber evidence="3">2.3.2.27</ecNumber>
    </recommendedName>
</protein>
<evidence type="ECO:0000256" key="1">
    <source>
        <dbReference type="ARBA" id="ARBA00000900"/>
    </source>
</evidence>
<evidence type="ECO:0000259" key="8">
    <source>
        <dbReference type="PROSITE" id="PS51698"/>
    </source>
</evidence>
<dbReference type="EC" id="2.3.2.27" evidence="3"/>
<comment type="pathway">
    <text evidence="2">Protein modification; protein ubiquitination.</text>
</comment>
<reference evidence="9 10" key="1">
    <citation type="submission" date="2024-06" db="EMBL/GenBank/DDBJ databases">
        <title>A chromosome level genome sequence of Diviner's sage (Salvia divinorum).</title>
        <authorList>
            <person name="Ford S.A."/>
            <person name="Ro D.-K."/>
            <person name="Ness R.W."/>
            <person name="Phillips M.A."/>
        </authorList>
    </citation>
    <scope>NUCLEOTIDE SEQUENCE [LARGE SCALE GENOMIC DNA]</scope>
    <source>
        <strain evidence="9">SAF-2024a</strain>
        <tissue evidence="9">Leaf</tissue>
    </source>
</reference>
<dbReference type="SMART" id="SM00185">
    <property type="entry name" value="ARM"/>
    <property type="match status" value="7"/>
</dbReference>
<dbReference type="InterPro" id="IPR016024">
    <property type="entry name" value="ARM-type_fold"/>
</dbReference>
<feature type="coiled-coil region" evidence="7">
    <location>
        <begin position="125"/>
        <end position="152"/>
    </location>
</feature>
<keyword evidence="5" id="KW-0677">Repeat</keyword>
<dbReference type="Gene3D" id="1.20.930.20">
    <property type="entry name" value="Adaptor protein Cbl, N-terminal domain"/>
    <property type="match status" value="1"/>
</dbReference>
<feature type="domain" description="U-box" evidence="8">
    <location>
        <begin position="258"/>
        <end position="332"/>
    </location>
</feature>
<feature type="repeat" description="ARM" evidence="6">
    <location>
        <begin position="582"/>
        <end position="626"/>
    </location>
</feature>
<dbReference type="CDD" id="cd21037">
    <property type="entry name" value="MLKL_NTD"/>
    <property type="match status" value="1"/>
</dbReference>
<dbReference type="PANTHER" id="PTHR45958">
    <property type="entry name" value="RING-TYPE E3 UBIQUITIN TRANSFERASE"/>
    <property type="match status" value="1"/>
</dbReference>
<evidence type="ECO:0000256" key="2">
    <source>
        <dbReference type="ARBA" id="ARBA00004906"/>
    </source>
</evidence>
<evidence type="ECO:0000256" key="7">
    <source>
        <dbReference type="SAM" id="Coils"/>
    </source>
</evidence>
<evidence type="ECO:0000256" key="4">
    <source>
        <dbReference type="ARBA" id="ARBA00022679"/>
    </source>
</evidence>
<gene>
    <name evidence="9" type="ORF">AAHA92_28809</name>
</gene>
<sequence>MTELIPIGTILAVLSNQIIKISQAAKDVVFEKESFRALAKHLLDIEPVLKELQSQQLNDSPAARQALESLETNVKKAHALVDKYKGRARFYLLVKCRHIVKEIQDVTREIGDSLAALSLANVEVLSGISDQVHRLQHEMQRAEFEASHARLQIVDKLNQGITDQAFDKEFANDMLREIARAVGVPVEPLEISRELAGFKREKEEAENRKERAEVFFLEQVIELLSRADAARDYEEVSNQYMQRVKVIERYDPREEFIEPFKAFYCCITGCVMTDPVSLCTGTACERWALEAWFQRGEKSDPETGEVLQDFSWRPNIQLRQSIQEWRELNHCLKIRSCKAMLRSNEEECVVEALDRMKELVAENSINKDWISIGGLTEGAIALLGSRLTEAVRKKVLVTLKDIIEGHARNKDIIVEKGGIEKIVLCLGLDSSVSEAAVGLLYEVLLDRSSWNTSCCKRLSQQCDEIIPLLVSLVKNEAKLAKEILLKLCEEDDNIIKAARVNWFRPLIDKVVQGSVLERISMVKELVSLELDDEKIKLLGEEGVIPPLLEMATGGIESKEISLHALVKLSTFRGNKHLICRGGGVCLVEKLLSSPHILPTVTARCAEILANLSSNGDGTAFLVDEDGGQLELKAVTANLLAIQQNLNSLDSIRRPALRALVGICQSEVGLVKSAVVSCSGISVVLALLDDSNQEIRELAINLVFLFSQHEPEGVVEYLLKPRRLEALVGFLENSEKGDVQRAAAGLLANLPKSETSLTEKLIELGGLKAIIQIIRLGTGEAKENALSALFRFTDPTNLKSQRVVVELGAFPLLTGLLRADSVTASARAAALLGDLSMRSPELSDLLRKKHGCFWSCFPRVRAAVCPVHGGSCSVSTTFCLLEGGALPDLVRVVQDKVHATAYEAIQTLSTLVQEDSPQRGAAVLHEYGAIGPTIEVLRWGSESLKTEALILLEKVFVSTEMVDLYSIMARAPLGQLASHSLCDERHLQRKAVKVLLLIERYSRSSTSLVSTAAPIPD</sequence>
<dbReference type="SUPFAM" id="SSF57850">
    <property type="entry name" value="RING/U-box"/>
    <property type="match status" value="1"/>
</dbReference>